<evidence type="ECO:0000256" key="6">
    <source>
        <dbReference type="ARBA" id="ARBA00023295"/>
    </source>
</evidence>
<evidence type="ECO:0000256" key="10">
    <source>
        <dbReference type="ARBA" id="ARBA00048766"/>
    </source>
</evidence>
<dbReference type="GO" id="GO:0047911">
    <property type="term" value="F:galacturan 1,4-alpha-galacturonidase activity"/>
    <property type="evidence" value="ECO:0007669"/>
    <property type="project" value="UniProtKB-EC"/>
</dbReference>
<comment type="catalytic activity">
    <reaction evidence="10">
        <text>[(1-&gt;4)-alpha-D-galacturonosyl](n) + H2O = alpha-D-galacturonate + [(1-&gt;4)-alpha-D-galacturonosyl](n-1)</text>
        <dbReference type="Rhea" id="RHEA:14117"/>
        <dbReference type="Rhea" id="RHEA-COMP:14570"/>
        <dbReference type="Rhea" id="RHEA-COMP:14572"/>
        <dbReference type="ChEBI" id="CHEBI:15377"/>
        <dbReference type="ChEBI" id="CHEBI:58658"/>
        <dbReference type="ChEBI" id="CHEBI:140523"/>
        <dbReference type="EC" id="3.2.1.67"/>
    </reaction>
</comment>
<evidence type="ECO:0000256" key="13">
    <source>
        <dbReference type="ARBA" id="ARBA00083621"/>
    </source>
</evidence>
<keyword evidence="15" id="KW-0732">Signal</keyword>
<protein>
    <recommendedName>
        <fullName evidence="12">Exopolygalacturonase</fullName>
        <ecNumber evidence="8">3.2.1.67</ecNumber>
    </recommendedName>
    <alternativeName>
        <fullName evidence="9">Galacturan 1,4-alpha-galacturonidase</fullName>
    </alternativeName>
    <alternativeName>
        <fullName evidence="13">Pectinase</fullName>
    </alternativeName>
</protein>
<dbReference type="InterPro" id="IPR012334">
    <property type="entry name" value="Pectin_lyas_fold"/>
</dbReference>
<dbReference type="GO" id="GO:0005975">
    <property type="term" value="P:carbohydrate metabolic process"/>
    <property type="evidence" value="ECO:0007669"/>
    <property type="project" value="InterPro"/>
</dbReference>
<feature type="signal peptide" evidence="15">
    <location>
        <begin position="1"/>
        <end position="20"/>
    </location>
</feature>
<name>A0AB40C0C7_DIOCR</name>
<dbReference type="InterPro" id="IPR006626">
    <property type="entry name" value="PbH1"/>
</dbReference>
<dbReference type="InterPro" id="IPR000743">
    <property type="entry name" value="Glyco_hydro_28"/>
</dbReference>
<dbReference type="AlphaFoldDB" id="A0AB40C0C7"/>
<comment type="similarity">
    <text evidence="2 14">Belongs to the glycosyl hydrolase 28 family.</text>
</comment>
<dbReference type="FunFam" id="2.160.20.10:FF:000004">
    <property type="entry name" value="Pectin lyase-like superfamily protein"/>
    <property type="match status" value="1"/>
</dbReference>
<organism evidence="16 17">
    <name type="scientific">Dioscorea cayennensis subsp. rotundata</name>
    <name type="common">White Guinea yam</name>
    <name type="synonym">Dioscorea rotundata</name>
    <dbReference type="NCBI Taxonomy" id="55577"/>
    <lineage>
        <taxon>Eukaryota</taxon>
        <taxon>Viridiplantae</taxon>
        <taxon>Streptophyta</taxon>
        <taxon>Embryophyta</taxon>
        <taxon>Tracheophyta</taxon>
        <taxon>Spermatophyta</taxon>
        <taxon>Magnoliopsida</taxon>
        <taxon>Liliopsida</taxon>
        <taxon>Dioscoreales</taxon>
        <taxon>Dioscoreaceae</taxon>
        <taxon>Dioscorea</taxon>
    </lineage>
</organism>
<reference evidence="17" key="1">
    <citation type="submission" date="2025-08" db="UniProtKB">
        <authorList>
            <consortium name="RefSeq"/>
        </authorList>
    </citation>
    <scope>IDENTIFICATION</scope>
</reference>
<comment type="function">
    <text evidence="11">May function in depolymerizing pectin during pollen development, germination, and tube growth. Acts as an exo-polygalacturonase.</text>
</comment>
<keyword evidence="16" id="KW-1185">Reference proteome</keyword>
<sequence length="383" mass="40698">MTTIFLTLSLFFLSITRTLASYNIINYGAKPDGITDTAKPLLSAWAATCSSHQPASMYIPAGTFFVSTALFKGPCNNTNIRIFISGTLIAPSSYSATIQWLTFKYVQGVSILGGTIDGRGQAYWACKTSNRNCPSGAASIAIDESKDVLVSGLKSLNSEQFHMMIFSSQGITVQGAKISAPANSPNTDGIHIQMSSDVTITGSTIKTGDDCVSMGEGATNVWIEQVNCGPGHGISIGSLGETPNEMGVQNITVKNVIFTGTQNGVRIKTWGKPNTGFVKEVMFESLTMNNVQNPILVDQNYCPGNVDCPNKSSGIKISQVMYNNVQGSSATPVAVKFDCSPSNYCSGIGLQDIKLTYMNKPAQAYCKNAEGNASGYIVPPSCL</sequence>
<dbReference type="RefSeq" id="XP_039133170.1">
    <property type="nucleotide sequence ID" value="XM_039277236.1"/>
</dbReference>
<evidence type="ECO:0000256" key="8">
    <source>
        <dbReference type="ARBA" id="ARBA00038933"/>
    </source>
</evidence>
<evidence type="ECO:0000256" key="2">
    <source>
        <dbReference type="ARBA" id="ARBA00008834"/>
    </source>
</evidence>
<evidence type="ECO:0000313" key="17">
    <source>
        <dbReference type="RefSeq" id="XP_039133170.1"/>
    </source>
</evidence>
<evidence type="ECO:0000256" key="14">
    <source>
        <dbReference type="RuleBase" id="RU361169"/>
    </source>
</evidence>
<dbReference type="Proteomes" id="UP001515500">
    <property type="component" value="Chromosome 10"/>
</dbReference>
<evidence type="ECO:0000256" key="1">
    <source>
        <dbReference type="ARBA" id="ARBA00004191"/>
    </source>
</evidence>
<evidence type="ECO:0000313" key="16">
    <source>
        <dbReference type="Proteomes" id="UP001515500"/>
    </source>
</evidence>
<evidence type="ECO:0000256" key="12">
    <source>
        <dbReference type="ARBA" id="ARBA00068298"/>
    </source>
</evidence>
<evidence type="ECO:0000256" key="7">
    <source>
        <dbReference type="ARBA" id="ARBA00023316"/>
    </source>
</evidence>
<dbReference type="GO" id="GO:0071555">
    <property type="term" value="P:cell wall organization"/>
    <property type="evidence" value="ECO:0007669"/>
    <property type="project" value="UniProtKB-KW"/>
</dbReference>
<keyword evidence="4" id="KW-0964">Secreted</keyword>
<comment type="subcellular location">
    <subcellularLocation>
        <location evidence="1">Secreted</location>
        <location evidence="1">Cell wall</location>
    </subcellularLocation>
</comment>
<evidence type="ECO:0000256" key="3">
    <source>
        <dbReference type="ARBA" id="ARBA00022512"/>
    </source>
</evidence>
<evidence type="ECO:0000256" key="4">
    <source>
        <dbReference type="ARBA" id="ARBA00022525"/>
    </source>
</evidence>
<dbReference type="InterPro" id="IPR011050">
    <property type="entry name" value="Pectin_lyase_fold/virulence"/>
</dbReference>
<dbReference type="EC" id="3.2.1.67" evidence="8"/>
<evidence type="ECO:0000256" key="5">
    <source>
        <dbReference type="ARBA" id="ARBA00022801"/>
    </source>
</evidence>
<dbReference type="SMART" id="SM00710">
    <property type="entry name" value="PbH1"/>
    <property type="match status" value="4"/>
</dbReference>
<evidence type="ECO:0000256" key="9">
    <source>
        <dbReference type="ARBA" id="ARBA00043142"/>
    </source>
</evidence>
<gene>
    <name evidence="17" type="primary">LOC120270206</name>
</gene>
<keyword evidence="5 14" id="KW-0378">Hydrolase</keyword>
<keyword evidence="7" id="KW-0961">Cell wall biogenesis/degradation</keyword>
<feature type="chain" id="PRO_5044299996" description="Exopolygalacturonase" evidence="15">
    <location>
        <begin position="21"/>
        <end position="383"/>
    </location>
</feature>
<dbReference type="GO" id="GO:0004650">
    <property type="term" value="F:polygalacturonase activity"/>
    <property type="evidence" value="ECO:0007669"/>
    <property type="project" value="InterPro"/>
</dbReference>
<evidence type="ECO:0000256" key="15">
    <source>
        <dbReference type="SAM" id="SignalP"/>
    </source>
</evidence>
<keyword evidence="3" id="KW-0134">Cell wall</keyword>
<proteinExistence type="inferred from homology"/>
<dbReference type="GeneID" id="120270206"/>
<dbReference type="Pfam" id="PF00295">
    <property type="entry name" value="Glyco_hydro_28"/>
    <property type="match status" value="1"/>
</dbReference>
<dbReference type="Gene3D" id="2.160.20.10">
    <property type="entry name" value="Single-stranded right-handed beta-helix, Pectin lyase-like"/>
    <property type="match status" value="1"/>
</dbReference>
<keyword evidence="6 14" id="KW-0326">Glycosidase</keyword>
<dbReference type="SUPFAM" id="SSF51126">
    <property type="entry name" value="Pectin lyase-like"/>
    <property type="match status" value="1"/>
</dbReference>
<dbReference type="PANTHER" id="PTHR31375">
    <property type="match status" value="1"/>
</dbReference>
<accession>A0AB40C0C7</accession>
<evidence type="ECO:0000256" key="11">
    <source>
        <dbReference type="ARBA" id="ARBA00057651"/>
    </source>
</evidence>